<dbReference type="Proteomes" id="UP000324897">
    <property type="component" value="Chromosome 2"/>
</dbReference>
<dbReference type="EMBL" id="RWGY01000013">
    <property type="protein sequence ID" value="TVU23297.1"/>
    <property type="molecule type" value="Genomic_DNA"/>
</dbReference>
<feature type="region of interest" description="Disordered" evidence="1">
    <location>
        <begin position="48"/>
        <end position="68"/>
    </location>
</feature>
<protein>
    <submittedName>
        <fullName evidence="2">Uncharacterized protein</fullName>
    </submittedName>
</protein>
<dbReference type="Gramene" id="TVU23297">
    <property type="protein sequence ID" value="TVU23297"/>
    <property type="gene ID" value="EJB05_25653"/>
</dbReference>
<feature type="non-terminal residue" evidence="2">
    <location>
        <position position="1"/>
    </location>
</feature>
<name>A0A5J9UJ37_9POAL</name>
<gene>
    <name evidence="2" type="ORF">EJB05_25653</name>
</gene>
<organism evidence="2 3">
    <name type="scientific">Eragrostis curvula</name>
    <name type="common">weeping love grass</name>
    <dbReference type="NCBI Taxonomy" id="38414"/>
    <lineage>
        <taxon>Eukaryota</taxon>
        <taxon>Viridiplantae</taxon>
        <taxon>Streptophyta</taxon>
        <taxon>Embryophyta</taxon>
        <taxon>Tracheophyta</taxon>
        <taxon>Spermatophyta</taxon>
        <taxon>Magnoliopsida</taxon>
        <taxon>Liliopsida</taxon>
        <taxon>Poales</taxon>
        <taxon>Poaceae</taxon>
        <taxon>PACMAD clade</taxon>
        <taxon>Chloridoideae</taxon>
        <taxon>Eragrostideae</taxon>
        <taxon>Eragrostidinae</taxon>
        <taxon>Eragrostis</taxon>
    </lineage>
</organism>
<dbReference type="AlphaFoldDB" id="A0A5J9UJ37"/>
<comment type="caution">
    <text evidence="2">The sequence shown here is derived from an EMBL/GenBank/DDBJ whole genome shotgun (WGS) entry which is preliminary data.</text>
</comment>
<keyword evidence="3" id="KW-1185">Reference proteome</keyword>
<evidence type="ECO:0000313" key="3">
    <source>
        <dbReference type="Proteomes" id="UP000324897"/>
    </source>
</evidence>
<sequence>MTKTTQERIEAMAKKRNLEGLYLEPDRQTIEEGVNLMIKIAMEMIAKKKTKTSSDEDTFTRQGGDHGQ</sequence>
<reference evidence="2 3" key="1">
    <citation type="journal article" date="2019" name="Sci. Rep.">
        <title>A high-quality genome of Eragrostis curvula grass provides insights into Poaceae evolution and supports new strategies to enhance forage quality.</title>
        <authorList>
            <person name="Carballo J."/>
            <person name="Santos B.A.C.M."/>
            <person name="Zappacosta D."/>
            <person name="Garbus I."/>
            <person name="Selva J.P."/>
            <person name="Gallo C.A."/>
            <person name="Diaz A."/>
            <person name="Albertini E."/>
            <person name="Caccamo M."/>
            <person name="Echenique V."/>
        </authorList>
    </citation>
    <scope>NUCLEOTIDE SEQUENCE [LARGE SCALE GENOMIC DNA]</scope>
    <source>
        <strain evidence="3">cv. Victoria</strain>
        <tissue evidence="2">Leaf</tissue>
    </source>
</reference>
<accession>A0A5J9UJ37</accession>
<evidence type="ECO:0000256" key="1">
    <source>
        <dbReference type="SAM" id="MobiDB-lite"/>
    </source>
</evidence>
<proteinExistence type="predicted"/>
<evidence type="ECO:0000313" key="2">
    <source>
        <dbReference type="EMBL" id="TVU23297.1"/>
    </source>
</evidence>